<sequence length="513" mass="54801">MLILTGKKHRSMALKFILLFSIVLWFLFVGHGGVSSFEIEEATINGIHKAIAEKKLTTRKLVEFYLKRISTLNPKLNAVIEVNPDAVAQADAADKNRKGSSSGLQGIPILVKDNIATADKMNTTAGSLALMGSVVAGDAGVVEKLRKAGAIILGKASLTEWTGVRSFEMPPGWCARSGQGKNPYVTSESPCGSSSGSSISAAANLATVTIGTETDDSILCPSNFNSVVGMRPTVGLTSRSGVIRVSQRQDTVGPICRTVSDVAHVLDAIVGADPKDPETAKAAKFIPKGGYVLSLKPDGLKGKRLGVADILSLPDSPERVQTFHKHFTILKQKGATLVENLEIPHVEDAMNPLQSGEMTALLAELKKETNAYLSVLRKTLVKSLADIIKFNNKSPEEKSKEYGQGIFLDADGKTEIGEEVKNAVNKMERLSREGIEKVMKDKNLDAIILAEGHTSPILAIGGYPGITVPAGYAADGVPYRITFGGLRGSEPKLIEIAYGFEQATKVRKPPSLK</sequence>
<reference evidence="2 3" key="1">
    <citation type="submission" date="2021-07" db="EMBL/GenBank/DDBJ databases">
        <title>The Aristolochia fimbriata genome: insights into angiosperm evolution, floral development and chemical biosynthesis.</title>
        <authorList>
            <person name="Jiao Y."/>
        </authorList>
    </citation>
    <scope>NUCLEOTIDE SEQUENCE [LARGE SCALE GENOMIC DNA]</scope>
    <source>
        <strain evidence="2">IBCAS-2021</strain>
        <tissue evidence="2">Leaf</tissue>
    </source>
</reference>
<dbReference type="AlphaFoldDB" id="A0AAV7E1E7"/>
<dbReference type="InterPro" id="IPR023631">
    <property type="entry name" value="Amidase_dom"/>
</dbReference>
<dbReference type="PANTHER" id="PTHR42678:SF25">
    <property type="entry name" value="AMIDASE C869.01"/>
    <property type="match status" value="1"/>
</dbReference>
<proteinExistence type="predicted"/>
<dbReference type="Proteomes" id="UP000825729">
    <property type="component" value="Unassembled WGS sequence"/>
</dbReference>
<gene>
    <name evidence="2" type="ORF">H6P81_018448</name>
</gene>
<evidence type="ECO:0000259" key="1">
    <source>
        <dbReference type="Pfam" id="PF01425"/>
    </source>
</evidence>
<feature type="domain" description="Amidase" evidence="1">
    <location>
        <begin position="61"/>
        <end position="451"/>
    </location>
</feature>
<protein>
    <recommendedName>
        <fullName evidence="1">Amidase domain-containing protein</fullName>
    </recommendedName>
</protein>
<accession>A0AAV7E1E7</accession>
<evidence type="ECO:0000313" key="3">
    <source>
        <dbReference type="Proteomes" id="UP000825729"/>
    </source>
</evidence>
<dbReference type="InterPro" id="IPR036928">
    <property type="entry name" value="AS_sf"/>
</dbReference>
<dbReference type="Pfam" id="PF01425">
    <property type="entry name" value="Amidase"/>
    <property type="match status" value="1"/>
</dbReference>
<dbReference type="SUPFAM" id="SSF75304">
    <property type="entry name" value="Amidase signature (AS) enzymes"/>
    <property type="match status" value="1"/>
</dbReference>
<evidence type="ECO:0000313" key="2">
    <source>
        <dbReference type="EMBL" id="KAG9442594.1"/>
    </source>
</evidence>
<keyword evidence="3" id="KW-1185">Reference proteome</keyword>
<comment type="caution">
    <text evidence="2">The sequence shown here is derived from an EMBL/GenBank/DDBJ whole genome shotgun (WGS) entry which is preliminary data.</text>
</comment>
<dbReference type="PANTHER" id="PTHR42678">
    <property type="entry name" value="AMIDASE"/>
    <property type="match status" value="1"/>
</dbReference>
<dbReference type="Gene3D" id="3.90.1300.10">
    <property type="entry name" value="Amidase signature (AS) domain"/>
    <property type="match status" value="1"/>
</dbReference>
<dbReference type="EMBL" id="JAINDJ010000007">
    <property type="protein sequence ID" value="KAG9442594.1"/>
    <property type="molecule type" value="Genomic_DNA"/>
</dbReference>
<organism evidence="2 3">
    <name type="scientific">Aristolochia fimbriata</name>
    <name type="common">White veined hardy Dutchman's pipe vine</name>
    <dbReference type="NCBI Taxonomy" id="158543"/>
    <lineage>
        <taxon>Eukaryota</taxon>
        <taxon>Viridiplantae</taxon>
        <taxon>Streptophyta</taxon>
        <taxon>Embryophyta</taxon>
        <taxon>Tracheophyta</taxon>
        <taxon>Spermatophyta</taxon>
        <taxon>Magnoliopsida</taxon>
        <taxon>Magnoliidae</taxon>
        <taxon>Piperales</taxon>
        <taxon>Aristolochiaceae</taxon>
        <taxon>Aristolochia</taxon>
    </lineage>
</organism>
<name>A0AAV7E1E7_ARIFI</name>